<sequence>MTRETLASEHNFAMTHVMQVSNSRAENAVSQQARSPERAQDEVHHLDGLVRDAWLLTAQKR</sequence>
<comment type="caution">
    <text evidence="2">The sequence shown here is derived from an EMBL/GenBank/DDBJ whole genome shotgun (WGS) entry which is preliminary data.</text>
</comment>
<feature type="compositionally biased region" description="Polar residues" evidence="1">
    <location>
        <begin position="22"/>
        <end position="34"/>
    </location>
</feature>
<dbReference type="EMBL" id="BAABCM010000001">
    <property type="protein sequence ID" value="GAA3800017.1"/>
    <property type="molecule type" value="Genomic_DNA"/>
</dbReference>
<evidence type="ECO:0000313" key="2">
    <source>
        <dbReference type="EMBL" id="GAA3800017.1"/>
    </source>
</evidence>
<dbReference type="Proteomes" id="UP001501624">
    <property type="component" value="Unassembled WGS sequence"/>
</dbReference>
<evidence type="ECO:0000313" key="3">
    <source>
        <dbReference type="Proteomes" id="UP001501624"/>
    </source>
</evidence>
<accession>A0ABP7HQG0</accession>
<evidence type="ECO:0000256" key="1">
    <source>
        <dbReference type="SAM" id="MobiDB-lite"/>
    </source>
</evidence>
<feature type="region of interest" description="Disordered" evidence="1">
    <location>
        <begin position="22"/>
        <end position="42"/>
    </location>
</feature>
<organism evidence="2 3">
    <name type="scientific">Amycolatopsis tucumanensis</name>
    <dbReference type="NCBI Taxonomy" id="401106"/>
    <lineage>
        <taxon>Bacteria</taxon>
        <taxon>Bacillati</taxon>
        <taxon>Actinomycetota</taxon>
        <taxon>Actinomycetes</taxon>
        <taxon>Pseudonocardiales</taxon>
        <taxon>Pseudonocardiaceae</taxon>
        <taxon>Amycolatopsis</taxon>
    </lineage>
</organism>
<gene>
    <name evidence="2" type="ORF">GCM10022380_16700</name>
</gene>
<name>A0ABP7HQG0_9PSEU</name>
<reference evidence="3" key="1">
    <citation type="journal article" date="2019" name="Int. J. Syst. Evol. Microbiol.">
        <title>The Global Catalogue of Microorganisms (GCM) 10K type strain sequencing project: providing services to taxonomists for standard genome sequencing and annotation.</title>
        <authorList>
            <consortium name="The Broad Institute Genomics Platform"/>
            <consortium name="The Broad Institute Genome Sequencing Center for Infectious Disease"/>
            <person name="Wu L."/>
            <person name="Ma J."/>
        </authorList>
    </citation>
    <scope>NUCLEOTIDE SEQUENCE [LARGE SCALE GENOMIC DNA]</scope>
    <source>
        <strain evidence="3">JCM 17017</strain>
    </source>
</reference>
<protein>
    <submittedName>
        <fullName evidence="2">Uncharacterized protein</fullName>
    </submittedName>
</protein>
<proteinExistence type="predicted"/>
<keyword evidence="3" id="KW-1185">Reference proteome</keyword>